<feature type="compositionally biased region" description="Basic and acidic residues" evidence="9">
    <location>
        <begin position="27"/>
        <end position="43"/>
    </location>
</feature>
<dbReference type="AlphaFoldDB" id="A0A9W9WL68"/>
<evidence type="ECO:0000256" key="8">
    <source>
        <dbReference type="ARBA" id="ARBA00023242"/>
    </source>
</evidence>
<dbReference type="PROSITE" id="PS51061">
    <property type="entry name" value="R3H"/>
    <property type="match status" value="1"/>
</dbReference>
<feature type="compositionally biased region" description="Basic and acidic residues" evidence="9">
    <location>
        <begin position="209"/>
        <end position="219"/>
    </location>
</feature>
<dbReference type="Pfam" id="PF01424">
    <property type="entry name" value="R3H"/>
    <property type="match status" value="1"/>
</dbReference>
<feature type="region of interest" description="Disordered" evidence="9">
    <location>
        <begin position="239"/>
        <end position="273"/>
    </location>
</feature>
<comment type="similarity">
    <text evidence="3">Belongs to the SQS1 family.</text>
</comment>
<evidence type="ECO:0000256" key="3">
    <source>
        <dbReference type="ARBA" id="ARBA00010306"/>
    </source>
</evidence>
<dbReference type="InterPro" id="IPR001374">
    <property type="entry name" value="R3H_dom"/>
</dbReference>
<name>A0A9W9WL68_9EURO</name>
<dbReference type="PROSITE" id="PS50174">
    <property type="entry name" value="G_PATCH"/>
    <property type="match status" value="1"/>
</dbReference>
<dbReference type="GO" id="GO:0008380">
    <property type="term" value="P:RNA splicing"/>
    <property type="evidence" value="ECO:0007669"/>
    <property type="project" value="UniProtKB-KW"/>
</dbReference>
<dbReference type="InterPro" id="IPR051189">
    <property type="entry name" value="Splicing_assoc_domain"/>
</dbReference>
<feature type="region of interest" description="Disordered" evidence="9">
    <location>
        <begin position="189"/>
        <end position="221"/>
    </location>
</feature>
<feature type="compositionally biased region" description="Acidic residues" evidence="9">
    <location>
        <begin position="327"/>
        <end position="365"/>
    </location>
</feature>
<evidence type="ECO:0000256" key="6">
    <source>
        <dbReference type="ARBA" id="ARBA00022664"/>
    </source>
</evidence>
<evidence type="ECO:0000256" key="2">
    <source>
        <dbReference type="ARBA" id="ARBA00004496"/>
    </source>
</evidence>
<accession>A0A9W9WL68</accession>
<feature type="domain" description="R3H" evidence="11">
    <location>
        <begin position="506"/>
        <end position="571"/>
    </location>
</feature>
<evidence type="ECO:0000256" key="1">
    <source>
        <dbReference type="ARBA" id="ARBA00004123"/>
    </source>
</evidence>
<dbReference type="InterPro" id="IPR000467">
    <property type="entry name" value="G_patch_dom"/>
</dbReference>
<dbReference type="Pfam" id="PF01585">
    <property type="entry name" value="G-patch"/>
    <property type="match status" value="1"/>
</dbReference>
<evidence type="ECO:0000313" key="12">
    <source>
        <dbReference type="EMBL" id="KAJ5469437.1"/>
    </source>
</evidence>
<feature type="compositionally biased region" description="Low complexity" evidence="9">
    <location>
        <begin position="127"/>
        <end position="140"/>
    </location>
</feature>
<dbReference type="InterPro" id="IPR034082">
    <property type="entry name" value="R3H_G-patch"/>
</dbReference>
<dbReference type="GO" id="GO:0005737">
    <property type="term" value="C:cytoplasm"/>
    <property type="evidence" value="ECO:0007669"/>
    <property type="project" value="UniProtKB-SubCell"/>
</dbReference>
<dbReference type="Proteomes" id="UP001148312">
    <property type="component" value="Unassembled WGS sequence"/>
</dbReference>
<keyword evidence="7" id="KW-0508">mRNA splicing</keyword>
<evidence type="ECO:0000256" key="4">
    <source>
        <dbReference type="ARBA" id="ARBA00018964"/>
    </source>
</evidence>
<dbReference type="GO" id="GO:0006397">
    <property type="term" value="P:mRNA processing"/>
    <property type="evidence" value="ECO:0007669"/>
    <property type="project" value="UniProtKB-KW"/>
</dbReference>
<dbReference type="Gene3D" id="3.30.1370.50">
    <property type="entry name" value="R3H-like domain"/>
    <property type="match status" value="1"/>
</dbReference>
<comment type="caution">
    <text evidence="12">The sequence shown here is derived from an EMBL/GenBank/DDBJ whole genome shotgun (WGS) entry which is preliminary data.</text>
</comment>
<feature type="region of interest" description="Disordered" evidence="9">
    <location>
        <begin position="1"/>
        <end position="43"/>
    </location>
</feature>
<evidence type="ECO:0000259" key="11">
    <source>
        <dbReference type="PROSITE" id="PS51061"/>
    </source>
</evidence>
<keyword evidence="8" id="KW-0539">Nucleus</keyword>
<gene>
    <name evidence="12" type="ORF">N7539_009055</name>
</gene>
<evidence type="ECO:0000256" key="5">
    <source>
        <dbReference type="ARBA" id="ARBA00022490"/>
    </source>
</evidence>
<evidence type="ECO:0000259" key="10">
    <source>
        <dbReference type="PROSITE" id="PS50174"/>
    </source>
</evidence>
<dbReference type="EMBL" id="JAPWDQ010000015">
    <property type="protein sequence ID" value="KAJ5469437.1"/>
    <property type="molecule type" value="Genomic_DNA"/>
</dbReference>
<evidence type="ECO:0000256" key="9">
    <source>
        <dbReference type="SAM" id="MobiDB-lite"/>
    </source>
</evidence>
<dbReference type="RefSeq" id="XP_056786027.1">
    <property type="nucleotide sequence ID" value="XM_056938650.1"/>
</dbReference>
<dbReference type="InterPro" id="IPR036867">
    <property type="entry name" value="R3H_dom_sf"/>
</dbReference>
<keyword evidence="5" id="KW-0963">Cytoplasm</keyword>
<feature type="compositionally biased region" description="Basic residues" evidence="9">
    <location>
        <begin position="1"/>
        <end position="24"/>
    </location>
</feature>
<feature type="domain" description="G-patch" evidence="10">
    <location>
        <begin position="642"/>
        <end position="685"/>
    </location>
</feature>
<feature type="region of interest" description="Disordered" evidence="9">
    <location>
        <begin position="112"/>
        <end position="153"/>
    </location>
</feature>
<protein>
    <recommendedName>
        <fullName evidence="4">Protein SQS1</fullName>
    </recommendedName>
</protein>
<dbReference type="SMART" id="SM00443">
    <property type="entry name" value="G_patch"/>
    <property type="match status" value="1"/>
</dbReference>
<dbReference type="SMART" id="SM00393">
    <property type="entry name" value="R3H"/>
    <property type="match status" value="1"/>
</dbReference>
<evidence type="ECO:0000313" key="13">
    <source>
        <dbReference type="Proteomes" id="UP001148312"/>
    </source>
</evidence>
<dbReference type="GeneID" id="81628900"/>
<dbReference type="SUPFAM" id="SSF82708">
    <property type="entry name" value="R3H domain"/>
    <property type="match status" value="1"/>
</dbReference>
<reference evidence="12" key="1">
    <citation type="submission" date="2022-12" db="EMBL/GenBank/DDBJ databases">
        <authorList>
            <person name="Petersen C."/>
        </authorList>
    </citation>
    <scope>NUCLEOTIDE SEQUENCE</scope>
    <source>
        <strain evidence="12">IBT 30728</strain>
    </source>
</reference>
<reference evidence="12" key="2">
    <citation type="journal article" date="2023" name="IMA Fungus">
        <title>Comparative genomic study of the Penicillium genus elucidates a diverse pangenome and 15 lateral gene transfer events.</title>
        <authorList>
            <person name="Petersen C."/>
            <person name="Sorensen T."/>
            <person name="Nielsen M.R."/>
            <person name="Sondergaard T.E."/>
            <person name="Sorensen J.L."/>
            <person name="Fitzpatrick D.A."/>
            <person name="Frisvad J.C."/>
            <person name="Nielsen K.L."/>
        </authorList>
    </citation>
    <scope>NUCLEOTIDE SEQUENCE</scope>
    <source>
        <strain evidence="12">IBT 30728</strain>
    </source>
</reference>
<keyword evidence="13" id="KW-1185">Reference proteome</keyword>
<evidence type="ECO:0000256" key="7">
    <source>
        <dbReference type="ARBA" id="ARBA00023187"/>
    </source>
</evidence>
<dbReference type="CDD" id="cd02646">
    <property type="entry name" value="R3H_G-patch"/>
    <property type="match status" value="1"/>
</dbReference>
<organism evidence="12 13">
    <name type="scientific">Penicillium diatomitis</name>
    <dbReference type="NCBI Taxonomy" id="2819901"/>
    <lineage>
        <taxon>Eukaryota</taxon>
        <taxon>Fungi</taxon>
        <taxon>Dikarya</taxon>
        <taxon>Ascomycota</taxon>
        <taxon>Pezizomycotina</taxon>
        <taxon>Eurotiomycetes</taxon>
        <taxon>Eurotiomycetidae</taxon>
        <taxon>Eurotiales</taxon>
        <taxon>Aspergillaceae</taxon>
        <taxon>Penicillium</taxon>
    </lineage>
</organism>
<dbReference type="GO" id="GO:0005634">
    <property type="term" value="C:nucleus"/>
    <property type="evidence" value="ECO:0007669"/>
    <property type="project" value="UniProtKB-SubCell"/>
</dbReference>
<proteinExistence type="inferred from homology"/>
<feature type="region of interest" description="Disordered" evidence="9">
    <location>
        <begin position="326"/>
        <end position="368"/>
    </location>
</feature>
<sequence length="685" mass="75702">MARHGKSKAWAKKAPKKAPIKSPHRLTMQEEARHTEGHVRDWRTSSNLRHKAVQFVKAGILQRSELETLETAEEDGDVLVDDEPTAAMSGSNSPHPAGLQVPAEVKAVPSLIELVDEPELTSSPAVDSLPSDPSEPSESSDSSEDEVVFTGRNTARPVVIETSQAELDLMFPNHATSVKFVEPAPVPLSDISLSERPKPKRSQQRSQKNKRDTRGWTRNDEDDMLADYIANMDSDYLEALGVQRGSGRGKETPPSPDDSSSDEDGAASIISAEFRAMLTGDAKEVSSRNSIDDGKENHFSWSRTTLTNMEGPGFSRMRLEANPDIVLESDDDSNNENNEDEDDEEDDDDDDEDDDEEEDDDDDDDLRINLDLMDEFNLDSDGDLDTELLEDMALNYLAERKGKKGARSGKSPFASATAFADALEDDPYYGLDMMDFTRPSLQKKGKGKKPPGLDLMLSDSDMEAHLHDVWQVDRKKKKAKKQEREELRKQGLLGRDSRYADLKIKYSKGINFEELMTEIRSFMLSPNTSLSLPAMTKHRRKTIHELANVMNLKSQSKGKGPSRFPMLLKTSRTPTYTRRTIVQVDDLLCGKKLNRRLYQSWGSDAAKYSKPAKVKRGGGGAGGAVTYMDGDVVGGTAPEIGVENRGRAMLEKMGWSSGTALGALNNKGILQPVAHVVKNSRTGLG</sequence>
<comment type="subcellular location">
    <subcellularLocation>
        <location evidence="2">Cytoplasm</location>
    </subcellularLocation>
    <subcellularLocation>
        <location evidence="1">Nucleus</location>
    </subcellularLocation>
</comment>
<keyword evidence="6" id="KW-0507">mRNA processing</keyword>
<dbReference type="PANTHER" id="PTHR14195">
    <property type="entry name" value="G PATCH DOMAIN CONTAINING PROTEIN 2"/>
    <property type="match status" value="1"/>
</dbReference>
<dbReference type="GO" id="GO:0003676">
    <property type="term" value="F:nucleic acid binding"/>
    <property type="evidence" value="ECO:0007669"/>
    <property type="project" value="UniProtKB-UniRule"/>
</dbReference>